<feature type="domain" description="Outer membrane protein beta-barrel" evidence="1">
    <location>
        <begin position="21"/>
        <end position="159"/>
    </location>
</feature>
<reference evidence="2 3" key="1">
    <citation type="submission" date="2020-05" db="EMBL/GenBank/DDBJ databases">
        <title>The draft genome sequence of Maribacter arenosus CAU 1321.</title>
        <authorList>
            <person name="Mu L."/>
        </authorList>
    </citation>
    <scope>NUCLEOTIDE SEQUENCE [LARGE SCALE GENOMIC DNA]</scope>
    <source>
        <strain evidence="2 3">CAU 1321</strain>
    </source>
</reference>
<keyword evidence="3" id="KW-1185">Reference proteome</keyword>
<dbReference type="EMBL" id="JABTCG010000005">
    <property type="protein sequence ID" value="MBD0851954.1"/>
    <property type="molecule type" value="Genomic_DNA"/>
</dbReference>
<dbReference type="Pfam" id="PF13568">
    <property type="entry name" value="OMP_b-brl_2"/>
    <property type="match status" value="1"/>
</dbReference>
<proteinExistence type="predicted"/>
<evidence type="ECO:0000259" key="1">
    <source>
        <dbReference type="Pfam" id="PF13568"/>
    </source>
</evidence>
<evidence type="ECO:0000313" key="2">
    <source>
        <dbReference type="EMBL" id="MBD0851954.1"/>
    </source>
</evidence>
<evidence type="ECO:0000313" key="3">
    <source>
        <dbReference type="Proteomes" id="UP000598350"/>
    </source>
</evidence>
<dbReference type="RefSeq" id="WP_188315069.1">
    <property type="nucleotide sequence ID" value="NZ_JABTCG010000005.1"/>
</dbReference>
<accession>A0ABR7VIR9</accession>
<comment type="caution">
    <text evidence="2">The sequence shown here is derived from an EMBL/GenBank/DDBJ whole genome shotgun (WGS) entry which is preliminary data.</text>
</comment>
<sequence length="181" mass="20662">MKKTLLIILILIPLLGSSQKRLGAFTGLNNSSISEGFLKESYFTDKLGFHIGGFYEMDLSEKVKFRPKLVYSQQGNRGEYDHIIGEKLDYLNIPLNLKFYERTYLMVGPQIGFLVSKKNTFFFQSVKQSFDAGLNLGLGQRIHDFFIEINLYQGFTKAIESRDFIKGTNTVIQLSAGVYIF</sequence>
<organism evidence="2 3">
    <name type="scientific">Maribacter arenosus</name>
    <dbReference type="NCBI Taxonomy" id="1854708"/>
    <lineage>
        <taxon>Bacteria</taxon>
        <taxon>Pseudomonadati</taxon>
        <taxon>Bacteroidota</taxon>
        <taxon>Flavobacteriia</taxon>
        <taxon>Flavobacteriales</taxon>
        <taxon>Flavobacteriaceae</taxon>
        <taxon>Maribacter</taxon>
    </lineage>
</organism>
<gene>
    <name evidence="2" type="ORF">HPE63_14830</name>
</gene>
<protein>
    <submittedName>
        <fullName evidence="2">Outer membrane beta-barrel protein</fullName>
    </submittedName>
</protein>
<dbReference type="Proteomes" id="UP000598350">
    <property type="component" value="Unassembled WGS sequence"/>
</dbReference>
<name>A0ABR7VIR9_9FLAO</name>
<dbReference type="InterPro" id="IPR025665">
    <property type="entry name" value="Beta-barrel_OMP_2"/>
</dbReference>